<feature type="transmembrane region" description="Helical" evidence="1">
    <location>
        <begin position="46"/>
        <end position="65"/>
    </location>
</feature>
<keyword evidence="1" id="KW-0812">Transmembrane</keyword>
<dbReference type="Pfam" id="PF20061">
    <property type="entry name" value="DUF6460"/>
    <property type="match status" value="1"/>
</dbReference>
<name>A0A8B2NJC7_9HYPH</name>
<reference evidence="3 4" key="1">
    <citation type="submission" date="2018-05" db="EMBL/GenBank/DDBJ databases">
        <title>Acuticoccus sediminis sp. nov., isolated from deep-sea sediment of Indian Ocean.</title>
        <authorList>
            <person name="Liu X."/>
            <person name="Lai Q."/>
            <person name="Du Y."/>
            <person name="Sun F."/>
            <person name="Zhang X."/>
            <person name="Wang S."/>
            <person name="Shao Z."/>
        </authorList>
    </citation>
    <scope>NUCLEOTIDE SEQUENCE [LARGE SCALE GENOMIC DNA]</scope>
    <source>
        <strain evidence="3 4">PTG4-2</strain>
    </source>
</reference>
<dbReference type="EMBL" id="QHHQ01000005">
    <property type="protein sequence ID" value="RAH99485.1"/>
    <property type="molecule type" value="Genomic_DNA"/>
</dbReference>
<evidence type="ECO:0000313" key="4">
    <source>
        <dbReference type="Proteomes" id="UP000249590"/>
    </source>
</evidence>
<proteinExistence type="predicted"/>
<gene>
    <name evidence="3" type="ORF">DLJ53_23525</name>
</gene>
<protein>
    <submittedName>
        <fullName evidence="3">Integrase</fullName>
    </submittedName>
</protein>
<feature type="domain" description="DUF6460" evidence="2">
    <location>
        <begin position="37"/>
        <end position="69"/>
    </location>
</feature>
<keyword evidence="1" id="KW-0472">Membrane</keyword>
<evidence type="ECO:0000259" key="2">
    <source>
        <dbReference type="Pfam" id="PF20061"/>
    </source>
</evidence>
<dbReference type="Proteomes" id="UP000249590">
    <property type="component" value="Unassembled WGS sequence"/>
</dbReference>
<evidence type="ECO:0000313" key="3">
    <source>
        <dbReference type="EMBL" id="RAH99485.1"/>
    </source>
</evidence>
<accession>A0A8B2NJC7</accession>
<sequence>MIRLVVMSFVVGLILTMLDINPNDIINWVDQRFRALTNLGFESVSQFFNIMIVGAVIVVPIWLFARVIRILSK</sequence>
<comment type="caution">
    <text evidence="3">The sequence shown here is derived from an EMBL/GenBank/DDBJ whole genome shotgun (WGS) entry which is preliminary data.</text>
</comment>
<keyword evidence="4" id="KW-1185">Reference proteome</keyword>
<organism evidence="3 4">
    <name type="scientific">Acuticoccus sediminis</name>
    <dbReference type="NCBI Taxonomy" id="2184697"/>
    <lineage>
        <taxon>Bacteria</taxon>
        <taxon>Pseudomonadati</taxon>
        <taxon>Pseudomonadota</taxon>
        <taxon>Alphaproteobacteria</taxon>
        <taxon>Hyphomicrobiales</taxon>
        <taxon>Amorphaceae</taxon>
        <taxon>Acuticoccus</taxon>
    </lineage>
</organism>
<keyword evidence="1" id="KW-1133">Transmembrane helix</keyword>
<dbReference type="AlphaFoldDB" id="A0A8B2NJC7"/>
<evidence type="ECO:0000256" key="1">
    <source>
        <dbReference type="SAM" id="Phobius"/>
    </source>
</evidence>
<dbReference type="InterPro" id="IPR045594">
    <property type="entry name" value="DUF6460"/>
</dbReference>